<evidence type="ECO:0000256" key="5">
    <source>
        <dbReference type="ARBA" id="ARBA00023004"/>
    </source>
</evidence>
<dbReference type="GO" id="GO:0005506">
    <property type="term" value="F:iron ion binding"/>
    <property type="evidence" value="ECO:0007669"/>
    <property type="project" value="InterPro"/>
</dbReference>
<dbReference type="SMART" id="SM00702">
    <property type="entry name" value="P4Hc"/>
    <property type="match status" value="1"/>
</dbReference>
<comment type="caution">
    <text evidence="9">The sequence shown here is derived from an EMBL/GenBank/DDBJ whole genome shotgun (WGS) entry which is preliminary data.</text>
</comment>
<dbReference type="InterPro" id="IPR006620">
    <property type="entry name" value="Pro_4_hyd_alph"/>
</dbReference>
<keyword evidence="7" id="KW-0812">Transmembrane</keyword>
<accession>A0AAV8WFR1</accession>
<keyword evidence="3" id="KW-0223">Dioxygenase</keyword>
<dbReference type="GO" id="GO:0051213">
    <property type="term" value="F:dioxygenase activity"/>
    <property type="evidence" value="ECO:0007669"/>
    <property type="project" value="UniProtKB-KW"/>
</dbReference>
<keyword evidence="4" id="KW-0560">Oxidoreductase</keyword>
<feature type="region of interest" description="Disordered" evidence="6">
    <location>
        <begin position="1"/>
        <end position="33"/>
    </location>
</feature>
<organism evidence="9 10">
    <name type="scientific">Exocentrus adspersus</name>
    <dbReference type="NCBI Taxonomy" id="1586481"/>
    <lineage>
        <taxon>Eukaryota</taxon>
        <taxon>Metazoa</taxon>
        <taxon>Ecdysozoa</taxon>
        <taxon>Arthropoda</taxon>
        <taxon>Hexapoda</taxon>
        <taxon>Insecta</taxon>
        <taxon>Pterygota</taxon>
        <taxon>Neoptera</taxon>
        <taxon>Endopterygota</taxon>
        <taxon>Coleoptera</taxon>
        <taxon>Polyphaga</taxon>
        <taxon>Cucujiformia</taxon>
        <taxon>Chrysomeloidea</taxon>
        <taxon>Cerambycidae</taxon>
        <taxon>Lamiinae</taxon>
        <taxon>Acanthocinini</taxon>
        <taxon>Exocentrus</taxon>
    </lineage>
</organism>
<dbReference type="Proteomes" id="UP001159042">
    <property type="component" value="Unassembled WGS sequence"/>
</dbReference>
<evidence type="ECO:0000259" key="8">
    <source>
        <dbReference type="PROSITE" id="PS51471"/>
    </source>
</evidence>
<evidence type="ECO:0000256" key="7">
    <source>
        <dbReference type="SAM" id="Phobius"/>
    </source>
</evidence>
<keyword evidence="7" id="KW-1133">Transmembrane helix</keyword>
<evidence type="ECO:0000256" key="1">
    <source>
        <dbReference type="ARBA" id="ARBA00001961"/>
    </source>
</evidence>
<dbReference type="Pfam" id="PF13640">
    <property type="entry name" value="2OG-FeII_Oxy_3"/>
    <property type="match status" value="1"/>
</dbReference>
<keyword evidence="5" id="KW-0408">Iron</keyword>
<dbReference type="AlphaFoldDB" id="A0AAV8WFR1"/>
<dbReference type="InterPro" id="IPR005123">
    <property type="entry name" value="Oxoglu/Fe-dep_dioxygenase_dom"/>
</dbReference>
<proteinExistence type="predicted"/>
<dbReference type="InterPro" id="IPR039210">
    <property type="entry name" value="OGFOD3"/>
</dbReference>
<keyword evidence="7" id="KW-0472">Membrane</keyword>
<evidence type="ECO:0000256" key="4">
    <source>
        <dbReference type="ARBA" id="ARBA00023002"/>
    </source>
</evidence>
<dbReference type="PANTHER" id="PTHR14650">
    <property type="entry name" value="PROLYL HYDROXYLASE-RELATED"/>
    <property type="match status" value="1"/>
</dbReference>
<evidence type="ECO:0000256" key="3">
    <source>
        <dbReference type="ARBA" id="ARBA00022964"/>
    </source>
</evidence>
<dbReference type="GO" id="GO:0016705">
    <property type="term" value="F:oxidoreductase activity, acting on paired donors, with incorporation or reduction of molecular oxygen"/>
    <property type="evidence" value="ECO:0007669"/>
    <property type="project" value="InterPro"/>
</dbReference>
<comment type="cofactor">
    <cofactor evidence="1">
        <name>L-ascorbate</name>
        <dbReference type="ChEBI" id="CHEBI:38290"/>
    </cofactor>
</comment>
<feature type="compositionally biased region" description="Basic and acidic residues" evidence="6">
    <location>
        <begin position="14"/>
        <end position="33"/>
    </location>
</feature>
<dbReference type="Gene3D" id="2.60.120.620">
    <property type="entry name" value="q2cbj1_9rhob like domain"/>
    <property type="match status" value="1"/>
</dbReference>
<evidence type="ECO:0000256" key="2">
    <source>
        <dbReference type="ARBA" id="ARBA00022723"/>
    </source>
</evidence>
<dbReference type="PANTHER" id="PTHR14650:SF1">
    <property type="entry name" value="2-OXOGLUTARATE AND IRON-DEPENDENT OXYGENASE DOMAIN-CONTAINING PROTEIN 3"/>
    <property type="match status" value="1"/>
</dbReference>
<evidence type="ECO:0000313" key="9">
    <source>
        <dbReference type="EMBL" id="KAJ8924566.1"/>
    </source>
</evidence>
<name>A0AAV8WFR1_9CUCU</name>
<feature type="transmembrane region" description="Helical" evidence="7">
    <location>
        <begin position="54"/>
        <end position="72"/>
    </location>
</feature>
<dbReference type="GO" id="GO:0016020">
    <property type="term" value="C:membrane"/>
    <property type="evidence" value="ECO:0007669"/>
    <property type="project" value="TreeGrafter"/>
</dbReference>
<gene>
    <name evidence="9" type="ORF">NQ315_000715</name>
</gene>
<keyword evidence="10" id="KW-1185">Reference proteome</keyword>
<sequence length="328" mass="37316">MKTREGNVIKRKTDKNNKGKKDSENEKLLKSEDEAKDKNTFKYGPMPRFPSQRIWSRGILILGIFVYLWYFSKSSKETVLAKQTDLYHRRGQVVHCSTEYLEDVKQYPGCVPQQCGRYVSDKIVTTHEAEILLQLAQRVMALGGSKGGATIMDLHSGALSFDDKFVNVYAQKKNKILTPTDLAVYKLVRTKIQNAIADTFGIDVASLHLTHPTFFSRLSNLKPVTPHDEYWHIHIDKHTYESFHYTSLLYLNDYGIDFKGGRFVFLNDASSPTKNVTVEPRKGRVSMFTSGSENPHFVEPVTEGLRFAITVSFTCDPSKAIQDPVHKV</sequence>
<reference evidence="9 10" key="1">
    <citation type="journal article" date="2023" name="Insect Mol. Biol.">
        <title>Genome sequencing provides insights into the evolution of gene families encoding plant cell wall-degrading enzymes in longhorned beetles.</title>
        <authorList>
            <person name="Shin N.R."/>
            <person name="Okamura Y."/>
            <person name="Kirsch R."/>
            <person name="Pauchet Y."/>
        </authorList>
    </citation>
    <scope>NUCLEOTIDE SEQUENCE [LARGE SCALE GENOMIC DNA]</scope>
    <source>
        <strain evidence="9">EAD_L_NR</strain>
    </source>
</reference>
<dbReference type="EMBL" id="JANEYG010000002">
    <property type="protein sequence ID" value="KAJ8924566.1"/>
    <property type="molecule type" value="Genomic_DNA"/>
</dbReference>
<evidence type="ECO:0000256" key="6">
    <source>
        <dbReference type="SAM" id="MobiDB-lite"/>
    </source>
</evidence>
<dbReference type="PROSITE" id="PS51471">
    <property type="entry name" value="FE2OG_OXY"/>
    <property type="match status" value="1"/>
</dbReference>
<protein>
    <recommendedName>
        <fullName evidence="8">Fe2OG dioxygenase domain-containing protein</fullName>
    </recommendedName>
</protein>
<dbReference type="GO" id="GO:0031418">
    <property type="term" value="F:L-ascorbic acid binding"/>
    <property type="evidence" value="ECO:0007669"/>
    <property type="project" value="InterPro"/>
</dbReference>
<feature type="domain" description="Fe2OG dioxygenase" evidence="8">
    <location>
        <begin position="213"/>
        <end position="316"/>
    </location>
</feature>
<dbReference type="InterPro" id="IPR044862">
    <property type="entry name" value="Pro_4_hyd_alph_FE2OG_OXY"/>
</dbReference>
<keyword evidence="2" id="KW-0479">Metal-binding</keyword>
<evidence type="ECO:0000313" key="10">
    <source>
        <dbReference type="Proteomes" id="UP001159042"/>
    </source>
</evidence>